<dbReference type="Gene3D" id="3.40.50.720">
    <property type="entry name" value="NAD(P)-binding Rossmann-like Domain"/>
    <property type="match status" value="1"/>
</dbReference>
<evidence type="ECO:0000313" key="4">
    <source>
        <dbReference type="Proteomes" id="UP000242146"/>
    </source>
</evidence>
<keyword evidence="1" id="KW-0560">Oxidoreductase</keyword>
<evidence type="ECO:0000313" key="3">
    <source>
        <dbReference type="EMBL" id="ORX51231.1"/>
    </source>
</evidence>
<dbReference type="PRINTS" id="PR00080">
    <property type="entry name" value="SDRFAMILY"/>
</dbReference>
<dbReference type="AlphaFoldDB" id="A0A1X2GDH1"/>
<feature type="non-terminal residue" evidence="3">
    <location>
        <position position="1"/>
    </location>
</feature>
<reference evidence="3 4" key="1">
    <citation type="submission" date="2016-07" db="EMBL/GenBank/DDBJ databases">
        <title>Pervasive Adenine N6-methylation of Active Genes in Fungi.</title>
        <authorList>
            <consortium name="DOE Joint Genome Institute"/>
            <person name="Mondo S.J."/>
            <person name="Dannebaum R.O."/>
            <person name="Kuo R.C."/>
            <person name="Labutti K."/>
            <person name="Haridas S."/>
            <person name="Kuo A."/>
            <person name="Salamov A."/>
            <person name="Ahrendt S.R."/>
            <person name="Lipzen A."/>
            <person name="Sullivan W."/>
            <person name="Andreopoulos W.B."/>
            <person name="Clum A."/>
            <person name="Lindquist E."/>
            <person name="Daum C."/>
            <person name="Ramamoorthy G.K."/>
            <person name="Gryganskyi A."/>
            <person name="Culley D."/>
            <person name="Magnuson J.K."/>
            <person name="James T.Y."/>
            <person name="O'Malley M.A."/>
            <person name="Stajich J.E."/>
            <person name="Spatafora J.W."/>
            <person name="Visel A."/>
            <person name="Grigoriev I.V."/>
        </authorList>
    </citation>
    <scope>NUCLEOTIDE SEQUENCE [LARGE SCALE GENOMIC DNA]</scope>
    <source>
        <strain evidence="3 4">NRRL 3301</strain>
    </source>
</reference>
<evidence type="ECO:0000256" key="1">
    <source>
        <dbReference type="ARBA" id="ARBA00023002"/>
    </source>
</evidence>
<dbReference type="PANTHER" id="PTHR43157">
    <property type="entry name" value="PHOSPHATIDYLINOSITOL-GLYCAN BIOSYNTHESIS CLASS F PROTEIN-RELATED"/>
    <property type="match status" value="1"/>
</dbReference>
<dbReference type="Pfam" id="PF00106">
    <property type="entry name" value="adh_short"/>
    <property type="match status" value="1"/>
</dbReference>
<protein>
    <submittedName>
        <fullName evidence="3">NAD(P)-binding protein</fullName>
    </submittedName>
</protein>
<dbReference type="CDD" id="cd05327">
    <property type="entry name" value="retinol-DH_like_SDR_c_like"/>
    <property type="match status" value="1"/>
</dbReference>
<gene>
    <name evidence="3" type="ORF">DM01DRAFT_1337291</name>
</gene>
<organism evidence="3 4">
    <name type="scientific">Hesseltinella vesiculosa</name>
    <dbReference type="NCBI Taxonomy" id="101127"/>
    <lineage>
        <taxon>Eukaryota</taxon>
        <taxon>Fungi</taxon>
        <taxon>Fungi incertae sedis</taxon>
        <taxon>Mucoromycota</taxon>
        <taxon>Mucoromycotina</taxon>
        <taxon>Mucoromycetes</taxon>
        <taxon>Mucorales</taxon>
        <taxon>Cunninghamellaceae</taxon>
        <taxon>Hesseltinella</taxon>
    </lineage>
</organism>
<name>A0A1X2GDH1_9FUNG</name>
<sequence length="309" mass="34620">MFFKKNFTFQNIPDLTGKICVITGSNTGIGRVCALEMARKGAHIVMACRSEEKALPVIAEIKKETGNENVEFIALDLLNLQSVKSFVETFKQRHTKLHVLLNNAGVMMCPFGLSDDGIEIQFATNHLAHFYLTTELLPIIENSAPSRIVNVSSMGHIGAFSMNLDTMNDPNQYSRTIQYGRTKAYNIMFTRELTKRLQERGVENVFVNANHPGVVQSDLSRHLFALDGILTRVYNCFNISTEDGSLTQLYLATSPEVEEKKIKGEYYIPYGKKSSATAFATNEDNAKQLWDFSIKLLEEKVPGYTAPSI</sequence>
<evidence type="ECO:0000256" key="2">
    <source>
        <dbReference type="RuleBase" id="RU000363"/>
    </source>
</evidence>
<comment type="caution">
    <text evidence="3">The sequence shown here is derived from an EMBL/GenBank/DDBJ whole genome shotgun (WGS) entry which is preliminary data.</text>
</comment>
<dbReference type="EMBL" id="MCGT01000021">
    <property type="protein sequence ID" value="ORX51231.1"/>
    <property type="molecule type" value="Genomic_DNA"/>
</dbReference>
<dbReference type="InterPro" id="IPR036291">
    <property type="entry name" value="NAD(P)-bd_dom_sf"/>
</dbReference>
<dbReference type="STRING" id="101127.A0A1X2GDH1"/>
<proteinExistence type="inferred from homology"/>
<dbReference type="SUPFAM" id="SSF51735">
    <property type="entry name" value="NAD(P)-binding Rossmann-fold domains"/>
    <property type="match status" value="1"/>
</dbReference>
<dbReference type="OrthoDB" id="191139at2759"/>
<dbReference type="PRINTS" id="PR00081">
    <property type="entry name" value="GDHRDH"/>
</dbReference>
<dbReference type="PANTHER" id="PTHR43157:SF31">
    <property type="entry name" value="PHOSPHATIDYLINOSITOL-GLYCAN BIOSYNTHESIS CLASS F PROTEIN"/>
    <property type="match status" value="1"/>
</dbReference>
<keyword evidence="4" id="KW-1185">Reference proteome</keyword>
<accession>A0A1X2GDH1</accession>
<dbReference type="GO" id="GO:0016491">
    <property type="term" value="F:oxidoreductase activity"/>
    <property type="evidence" value="ECO:0007669"/>
    <property type="project" value="UniProtKB-KW"/>
</dbReference>
<dbReference type="Proteomes" id="UP000242146">
    <property type="component" value="Unassembled WGS sequence"/>
</dbReference>
<comment type="similarity">
    <text evidence="2">Belongs to the short-chain dehydrogenases/reductases (SDR) family.</text>
</comment>
<dbReference type="InterPro" id="IPR002347">
    <property type="entry name" value="SDR_fam"/>
</dbReference>